<dbReference type="GO" id="GO:0071793">
    <property type="term" value="P:bacillithiol biosynthetic process"/>
    <property type="evidence" value="ECO:0007669"/>
    <property type="project" value="InterPro"/>
</dbReference>
<dbReference type="eggNOG" id="COG2120">
    <property type="taxonomic scope" value="Bacteria"/>
</dbReference>
<dbReference type="AlphaFoldDB" id="A1BEP8"/>
<accession>A1BEP8</accession>
<reference evidence="1 2" key="1">
    <citation type="submission" date="2006-12" db="EMBL/GenBank/DDBJ databases">
        <title>Complete sequence of Chlorobium phaeobacteroides DSM 266.</title>
        <authorList>
            <consortium name="US DOE Joint Genome Institute"/>
            <person name="Copeland A."/>
            <person name="Lucas S."/>
            <person name="Lapidus A."/>
            <person name="Barry K."/>
            <person name="Detter J.C."/>
            <person name="Glavina del Rio T."/>
            <person name="Hammon N."/>
            <person name="Israni S."/>
            <person name="Pitluck S."/>
            <person name="Goltsman E."/>
            <person name="Schmutz J."/>
            <person name="Larimer F."/>
            <person name="Land M."/>
            <person name="Hauser L."/>
            <person name="Mikhailova N."/>
            <person name="Li T."/>
            <person name="Overmann J."/>
            <person name="Bryant D.A."/>
            <person name="Richardson P."/>
        </authorList>
    </citation>
    <scope>NUCLEOTIDE SEQUENCE [LARGE SCALE GENOMIC DNA]</scope>
    <source>
        <strain evidence="1 2">DSM 266</strain>
    </source>
</reference>
<protein>
    <submittedName>
        <fullName evidence="1">LmbE family protein</fullName>
    </submittedName>
</protein>
<dbReference type="InterPro" id="IPR023842">
    <property type="entry name" value="Bacillithiol_biosynth_BshB1"/>
</dbReference>
<dbReference type="STRING" id="290317.Cpha266_0824"/>
<dbReference type="HOGENOM" id="CLU_049311_3_1_10"/>
<evidence type="ECO:0000313" key="2">
    <source>
        <dbReference type="Proteomes" id="UP000008701"/>
    </source>
</evidence>
<dbReference type="PANTHER" id="PTHR12993:SF30">
    <property type="entry name" value="N-ACETYL-ALPHA-D-GLUCOSAMINYL L-MALATE DEACETYLASE 1"/>
    <property type="match status" value="1"/>
</dbReference>
<dbReference type="InterPro" id="IPR024078">
    <property type="entry name" value="LmbE-like_dom_sf"/>
</dbReference>
<dbReference type="InterPro" id="IPR003737">
    <property type="entry name" value="GlcNAc_PI_deacetylase-related"/>
</dbReference>
<dbReference type="SUPFAM" id="SSF102588">
    <property type="entry name" value="LmbE-like"/>
    <property type="match status" value="1"/>
</dbReference>
<dbReference type="NCBIfam" id="TIGR04001">
    <property type="entry name" value="thiol_BshB1"/>
    <property type="match status" value="1"/>
</dbReference>
<dbReference type="GO" id="GO:0019213">
    <property type="term" value="F:deacetylase activity"/>
    <property type="evidence" value="ECO:0007669"/>
    <property type="project" value="InterPro"/>
</dbReference>
<organism evidence="1 2">
    <name type="scientific">Chlorobium phaeobacteroides (strain DSM 266 / SMG 266 / 2430)</name>
    <dbReference type="NCBI Taxonomy" id="290317"/>
    <lineage>
        <taxon>Bacteria</taxon>
        <taxon>Pseudomonadati</taxon>
        <taxon>Chlorobiota</taxon>
        <taxon>Chlorobiia</taxon>
        <taxon>Chlorobiales</taxon>
        <taxon>Chlorobiaceae</taxon>
        <taxon>Chlorobium/Pelodictyon group</taxon>
        <taxon>Chlorobium</taxon>
    </lineage>
</organism>
<evidence type="ECO:0000313" key="1">
    <source>
        <dbReference type="EMBL" id="ABL64875.1"/>
    </source>
</evidence>
<dbReference type="OrthoDB" id="9778719at2"/>
<dbReference type="PANTHER" id="PTHR12993">
    <property type="entry name" value="N-ACETYLGLUCOSAMINYL-PHOSPHATIDYLINOSITOL DE-N-ACETYLASE-RELATED"/>
    <property type="match status" value="1"/>
</dbReference>
<dbReference type="Proteomes" id="UP000008701">
    <property type="component" value="Chromosome"/>
</dbReference>
<dbReference type="EMBL" id="CP000492">
    <property type="protein sequence ID" value="ABL64875.1"/>
    <property type="molecule type" value="Genomic_DNA"/>
</dbReference>
<dbReference type="KEGG" id="cph:Cpha266_0824"/>
<keyword evidence="2" id="KW-1185">Reference proteome</keyword>
<dbReference type="GO" id="GO:0016811">
    <property type="term" value="F:hydrolase activity, acting on carbon-nitrogen (but not peptide) bonds, in linear amides"/>
    <property type="evidence" value="ECO:0007669"/>
    <property type="project" value="TreeGrafter"/>
</dbReference>
<name>A1BEP8_CHLPD</name>
<gene>
    <name evidence="1" type="ordered locus">Cpha266_0824</name>
</gene>
<dbReference type="RefSeq" id="WP_011744703.1">
    <property type="nucleotide sequence ID" value="NC_008639.1"/>
</dbReference>
<sequence>MERSSEKVYALAFGAHPDDVELSCGATLLKIIGEGKNVVVCDLTRGELGTLGSPENRQIEAEKAKEIMGYSSRISLDLGDGKLFYNEPNLLQIISVIRQFRPEVVFSNPPDERHPDHMKASRLVSEAVYYAGLKQLETTWHGITQAPFRPRHLLFYIQFKHLEPDFIVDISETFATSRKGILAFGSQFYREDCAGEPETLINRKEFLTSLEARARYLGEQIGVMYGEGMLLHGKMAVNNFSTLFSGNSVM</sequence>
<proteinExistence type="predicted"/>
<dbReference type="Gene3D" id="3.40.50.10320">
    <property type="entry name" value="LmbE-like"/>
    <property type="match status" value="1"/>
</dbReference>
<dbReference type="Pfam" id="PF02585">
    <property type="entry name" value="PIG-L"/>
    <property type="match status" value="1"/>
</dbReference>